<proteinExistence type="predicted"/>
<feature type="compositionally biased region" description="Polar residues" evidence="1">
    <location>
        <begin position="255"/>
        <end position="267"/>
    </location>
</feature>
<reference evidence="2 3" key="1">
    <citation type="submission" date="2018-03" db="EMBL/GenBank/DDBJ databases">
        <authorList>
            <person name="Fogelqvist J."/>
        </authorList>
    </citation>
    <scope>NUCLEOTIDE SEQUENCE [LARGE SCALE GENOMIC DNA]</scope>
</reference>
<evidence type="ECO:0000256" key="1">
    <source>
        <dbReference type="SAM" id="MobiDB-lite"/>
    </source>
</evidence>
<geneLocation type="mitochondrion" evidence="2"/>
<evidence type="ECO:0000313" key="3">
    <source>
        <dbReference type="Proteomes" id="UP000290189"/>
    </source>
</evidence>
<dbReference type="Proteomes" id="UP000290189">
    <property type="component" value="Unassembled WGS sequence"/>
</dbReference>
<accession>A0A3P3Y3B4</accession>
<feature type="region of interest" description="Disordered" evidence="1">
    <location>
        <begin position="34"/>
        <end position="102"/>
    </location>
</feature>
<sequence length="303" mass="33611">MKTRQRTRQARLPFILSRDTEVIRPIMSLHVRGLRQRRQRSAPTPIEIPQPAEEVAEPSPNTRRQRRTSRPLSSMSTSRLVPGPQPRRLPPSPGSQPGKDTAICCRTREGHRLSAKGRSPRNKAVVDDLWFALVASPSDQCLSADKCRALSVALMKLLNGWPAAVHVVRHSLFAISLGGDARLRRHTLRAILQRLHRVIVDTDDLTLEQFLESIVPRLTFMLSPVASLPPGGGRQAPIRLRWNDIWEPSISSFGATSSMRRSGSERSTAIDIRPPAAGRPSSSATTRLFRLQRAMSCSGLVAS</sequence>
<name>A0A3P3Y3B4_PLABS</name>
<feature type="compositionally biased region" description="Polar residues" evidence="1">
    <location>
        <begin position="70"/>
        <end position="79"/>
    </location>
</feature>
<feature type="compositionally biased region" description="Pro residues" evidence="1">
    <location>
        <begin position="83"/>
        <end position="94"/>
    </location>
</feature>
<evidence type="ECO:0000313" key="2">
    <source>
        <dbReference type="EMBL" id="SPQ94669.1"/>
    </source>
</evidence>
<feature type="region of interest" description="Disordered" evidence="1">
    <location>
        <begin position="255"/>
        <end position="284"/>
    </location>
</feature>
<keyword evidence="2" id="KW-0496">Mitochondrion</keyword>
<dbReference type="AlphaFoldDB" id="A0A3P3Y3B4"/>
<organism evidence="2 3">
    <name type="scientific">Plasmodiophora brassicae</name>
    <name type="common">Clubroot disease agent</name>
    <dbReference type="NCBI Taxonomy" id="37360"/>
    <lineage>
        <taxon>Eukaryota</taxon>
        <taxon>Sar</taxon>
        <taxon>Rhizaria</taxon>
        <taxon>Endomyxa</taxon>
        <taxon>Phytomyxea</taxon>
        <taxon>Plasmodiophorida</taxon>
        <taxon>Plasmodiophoridae</taxon>
        <taxon>Plasmodiophora</taxon>
    </lineage>
</organism>
<protein>
    <submittedName>
        <fullName evidence="2">Uncharacterized protein</fullName>
    </submittedName>
</protein>
<gene>
    <name evidence="2" type="ORF">PLBR_LOCUS1884</name>
</gene>
<dbReference type="EMBL" id="OVEO01000003">
    <property type="protein sequence ID" value="SPQ94669.1"/>
    <property type="molecule type" value="Genomic_DNA"/>
</dbReference>